<dbReference type="OrthoDB" id="9785953at2"/>
<evidence type="ECO:0000256" key="2">
    <source>
        <dbReference type="ARBA" id="ARBA00023239"/>
    </source>
</evidence>
<accession>A0A2S5Y8S8</accession>
<keyword evidence="1" id="KW-0210">Decarboxylase</keyword>
<dbReference type="Gene3D" id="3.40.50.970">
    <property type="match status" value="1"/>
</dbReference>
<dbReference type="GO" id="GO:0000287">
    <property type="term" value="F:magnesium ion binding"/>
    <property type="evidence" value="ECO:0007669"/>
    <property type="project" value="UniProtKB-ARBA"/>
</dbReference>
<dbReference type="SUPFAM" id="SSF52518">
    <property type="entry name" value="Thiamin diphosphate-binding fold (THDP-binding)"/>
    <property type="match status" value="1"/>
</dbReference>
<protein>
    <submittedName>
        <fullName evidence="3">Uncharacterized protein</fullName>
    </submittedName>
</protein>
<proteinExistence type="predicted"/>
<keyword evidence="2" id="KW-0456">Lyase</keyword>
<evidence type="ECO:0000256" key="1">
    <source>
        <dbReference type="ARBA" id="ARBA00022793"/>
    </source>
</evidence>
<dbReference type="EMBL" id="PSWU01000004">
    <property type="protein sequence ID" value="PPI16319.1"/>
    <property type="molecule type" value="Genomic_DNA"/>
</dbReference>
<evidence type="ECO:0000313" key="3">
    <source>
        <dbReference type="EMBL" id="PPI16319.1"/>
    </source>
</evidence>
<dbReference type="GO" id="GO:0016831">
    <property type="term" value="F:carboxy-lyase activity"/>
    <property type="evidence" value="ECO:0007669"/>
    <property type="project" value="UniProtKB-KW"/>
</dbReference>
<sequence length="233" mass="25465">MIGSARLNLLTGIRIVRLYGMRIPNDGIANAEMGILTRRRDKCQAKTELSGGQTWLCEARVGRGGVFMPVMCRTQGLAETLSQLGYTDVLMVPCSILRERFDPAHFERTWFLSREEEGVGIGVGLLATGSRPILLIQNSGLGNSINALSSLATAYEIPLVVGLTMRGDDVEENPAQIPIGLSTVGIIEAMGCYSELLTSLDQLTDAFMKAEDEAKRRKRPAFVLIPRESQLAH</sequence>
<organism evidence="3 4">
    <name type="scientific">Rathayibacter toxicus</name>
    <dbReference type="NCBI Taxonomy" id="145458"/>
    <lineage>
        <taxon>Bacteria</taxon>
        <taxon>Bacillati</taxon>
        <taxon>Actinomycetota</taxon>
        <taxon>Actinomycetes</taxon>
        <taxon>Micrococcales</taxon>
        <taxon>Microbacteriaceae</taxon>
        <taxon>Rathayibacter</taxon>
    </lineage>
</organism>
<dbReference type="Proteomes" id="UP000237966">
    <property type="component" value="Unassembled WGS sequence"/>
</dbReference>
<dbReference type="CDD" id="cd07035">
    <property type="entry name" value="TPP_PYR_POX_like"/>
    <property type="match status" value="1"/>
</dbReference>
<dbReference type="AlphaFoldDB" id="A0A2S5Y8S8"/>
<name>A0A2S5Y8S8_9MICO</name>
<dbReference type="InterPro" id="IPR029061">
    <property type="entry name" value="THDP-binding"/>
</dbReference>
<dbReference type="PANTHER" id="PTHR42818">
    <property type="entry name" value="SULFOPYRUVATE DECARBOXYLASE SUBUNIT ALPHA"/>
    <property type="match status" value="1"/>
</dbReference>
<evidence type="ECO:0000313" key="4">
    <source>
        <dbReference type="Proteomes" id="UP000237966"/>
    </source>
</evidence>
<dbReference type="InterPro" id="IPR051818">
    <property type="entry name" value="TPP_dependent_decarboxylase"/>
</dbReference>
<comment type="caution">
    <text evidence="3">The sequence shown here is derived from an EMBL/GenBank/DDBJ whole genome shotgun (WGS) entry which is preliminary data.</text>
</comment>
<gene>
    <name evidence="3" type="ORF">C5C51_02640</name>
</gene>
<dbReference type="PANTHER" id="PTHR42818:SF1">
    <property type="entry name" value="SULFOPYRUVATE DECARBOXYLASE"/>
    <property type="match status" value="1"/>
</dbReference>
<reference evidence="3 4" key="1">
    <citation type="submission" date="2018-02" db="EMBL/GenBank/DDBJ databases">
        <title>Bacteriophage NCPPB3778 and a type I-E CRISPR drive the evolution of the US Biological Select Agent, Rathayibacter toxicus.</title>
        <authorList>
            <person name="Davis E.W.II."/>
            <person name="Tabima J.F."/>
            <person name="Weisberg A.J."/>
            <person name="Lopes L.D."/>
            <person name="Wiseman M.S."/>
            <person name="Wiseman M.S."/>
            <person name="Pupko T."/>
            <person name="Belcher M.S."/>
            <person name="Sechler A.J."/>
            <person name="Tancos M.A."/>
            <person name="Schroeder B.K."/>
            <person name="Murray T.D."/>
            <person name="Luster D.G."/>
            <person name="Schneider W.L."/>
            <person name="Rogers E."/>
            <person name="Andreote F.D."/>
            <person name="Grunwald N.J."/>
            <person name="Putnam M.L."/>
            <person name="Chang J.H."/>
        </authorList>
    </citation>
    <scope>NUCLEOTIDE SEQUENCE [LARGE SCALE GENOMIC DNA]</scope>
    <source>
        <strain evidence="3 4">FH99</strain>
    </source>
</reference>